<dbReference type="Gene3D" id="3.40.50.300">
    <property type="entry name" value="P-loop containing nucleotide triphosphate hydrolases"/>
    <property type="match status" value="2"/>
</dbReference>
<protein>
    <recommendedName>
        <fullName evidence="3 9">DNA repair protein RecN</fullName>
    </recommendedName>
    <alternativeName>
        <fullName evidence="8 9">Recombination protein N</fullName>
    </alternativeName>
</protein>
<organism evidence="12 13">
    <name type="scientific">Desulfofundulus australicus DSM 11792</name>
    <dbReference type="NCBI Taxonomy" id="1121425"/>
    <lineage>
        <taxon>Bacteria</taxon>
        <taxon>Bacillati</taxon>
        <taxon>Bacillota</taxon>
        <taxon>Clostridia</taxon>
        <taxon>Eubacteriales</taxon>
        <taxon>Peptococcaceae</taxon>
        <taxon>Desulfofundulus</taxon>
    </lineage>
</organism>
<keyword evidence="10" id="KW-0175">Coiled coil</keyword>
<dbReference type="PANTHER" id="PTHR11059">
    <property type="entry name" value="DNA REPAIR PROTEIN RECN"/>
    <property type="match status" value="1"/>
</dbReference>
<dbReference type="PANTHER" id="PTHR11059:SF0">
    <property type="entry name" value="DNA REPAIR PROTEIN RECN"/>
    <property type="match status" value="1"/>
</dbReference>
<dbReference type="GO" id="GO:0043590">
    <property type="term" value="C:bacterial nucleoid"/>
    <property type="evidence" value="ECO:0007669"/>
    <property type="project" value="TreeGrafter"/>
</dbReference>
<evidence type="ECO:0000256" key="3">
    <source>
        <dbReference type="ARBA" id="ARBA00021315"/>
    </source>
</evidence>
<evidence type="ECO:0000256" key="5">
    <source>
        <dbReference type="ARBA" id="ARBA00022763"/>
    </source>
</evidence>
<accession>A0A1M5AFR9</accession>
<dbReference type="Pfam" id="PF02463">
    <property type="entry name" value="SMC_N"/>
    <property type="match status" value="1"/>
</dbReference>
<dbReference type="FunFam" id="3.40.50.300:FF:000356">
    <property type="entry name" value="DNA repair protein RecN"/>
    <property type="match status" value="1"/>
</dbReference>
<evidence type="ECO:0000256" key="4">
    <source>
        <dbReference type="ARBA" id="ARBA00022741"/>
    </source>
</evidence>
<dbReference type="GO" id="GO:0005524">
    <property type="term" value="F:ATP binding"/>
    <property type="evidence" value="ECO:0007669"/>
    <property type="project" value="UniProtKB-KW"/>
</dbReference>
<dbReference type="Proteomes" id="UP000184196">
    <property type="component" value="Unassembled WGS sequence"/>
</dbReference>
<evidence type="ECO:0000256" key="2">
    <source>
        <dbReference type="ARBA" id="ARBA00009441"/>
    </source>
</evidence>
<keyword evidence="5 9" id="KW-0227">DNA damage</keyword>
<dbReference type="NCBIfam" id="NF008121">
    <property type="entry name" value="PRK10869.1"/>
    <property type="match status" value="1"/>
</dbReference>
<evidence type="ECO:0000256" key="8">
    <source>
        <dbReference type="ARBA" id="ARBA00033408"/>
    </source>
</evidence>
<name>A0A1M5AFR9_9FIRM</name>
<evidence type="ECO:0000256" key="6">
    <source>
        <dbReference type="ARBA" id="ARBA00022840"/>
    </source>
</evidence>
<evidence type="ECO:0000313" key="12">
    <source>
        <dbReference type="EMBL" id="SHF29121.1"/>
    </source>
</evidence>
<dbReference type="InterPro" id="IPR027417">
    <property type="entry name" value="P-loop_NTPase"/>
</dbReference>
<dbReference type="CDD" id="cd03241">
    <property type="entry name" value="ABC_RecN"/>
    <property type="match status" value="2"/>
</dbReference>
<dbReference type="AlphaFoldDB" id="A0A1M5AFR9"/>
<comment type="function">
    <text evidence="1 9">May be involved in recombinational repair of damaged DNA.</text>
</comment>
<dbReference type="EMBL" id="FQUW01000021">
    <property type="protein sequence ID" value="SHF29121.1"/>
    <property type="molecule type" value="Genomic_DNA"/>
</dbReference>
<dbReference type="RefSeq" id="WP_073165497.1">
    <property type="nucleotide sequence ID" value="NZ_FQUW01000021.1"/>
</dbReference>
<dbReference type="GO" id="GO:0006281">
    <property type="term" value="P:DNA repair"/>
    <property type="evidence" value="ECO:0007669"/>
    <property type="project" value="UniProtKB-KW"/>
</dbReference>
<gene>
    <name evidence="12" type="ORF">SAMN02745218_01890</name>
</gene>
<proteinExistence type="inferred from homology"/>
<dbReference type="GO" id="GO:0006310">
    <property type="term" value="P:DNA recombination"/>
    <property type="evidence" value="ECO:0007669"/>
    <property type="project" value="InterPro"/>
</dbReference>
<evidence type="ECO:0000256" key="10">
    <source>
        <dbReference type="SAM" id="Coils"/>
    </source>
</evidence>
<dbReference type="GO" id="GO:0009432">
    <property type="term" value="P:SOS response"/>
    <property type="evidence" value="ECO:0007669"/>
    <property type="project" value="TreeGrafter"/>
</dbReference>
<dbReference type="OrthoDB" id="9806954at2"/>
<feature type="coiled-coil region" evidence="10">
    <location>
        <begin position="340"/>
        <end position="407"/>
    </location>
</feature>
<dbReference type="FunFam" id="3.40.50.300:FF:000319">
    <property type="entry name" value="DNA repair protein RecN"/>
    <property type="match status" value="1"/>
</dbReference>
<evidence type="ECO:0000256" key="7">
    <source>
        <dbReference type="ARBA" id="ARBA00023204"/>
    </source>
</evidence>
<keyword evidence="7 9" id="KW-0234">DNA repair</keyword>
<feature type="domain" description="RecF/RecN/SMC N-terminal" evidence="11">
    <location>
        <begin position="2"/>
        <end position="510"/>
    </location>
</feature>
<evidence type="ECO:0000256" key="9">
    <source>
        <dbReference type="PIRNR" id="PIRNR003128"/>
    </source>
</evidence>
<keyword evidence="4" id="KW-0547">Nucleotide-binding</keyword>
<reference evidence="13" key="1">
    <citation type="submission" date="2016-11" db="EMBL/GenBank/DDBJ databases">
        <authorList>
            <person name="Varghese N."/>
            <person name="Submissions S."/>
        </authorList>
    </citation>
    <scope>NUCLEOTIDE SEQUENCE [LARGE SCALE GENOMIC DNA]</scope>
    <source>
        <strain evidence="13">DSM 11792</strain>
    </source>
</reference>
<comment type="similarity">
    <text evidence="2 9">Belongs to the RecN family.</text>
</comment>
<dbReference type="NCBIfam" id="TIGR00634">
    <property type="entry name" value="recN"/>
    <property type="match status" value="1"/>
</dbReference>
<keyword evidence="6" id="KW-0067">ATP-binding</keyword>
<dbReference type="InterPro" id="IPR003395">
    <property type="entry name" value="RecF/RecN/SMC_N"/>
</dbReference>
<keyword evidence="13" id="KW-1185">Reference proteome</keyword>
<evidence type="ECO:0000259" key="11">
    <source>
        <dbReference type="Pfam" id="PF02463"/>
    </source>
</evidence>
<sequence>MLVSLDIQDFGLIDRQSIEFTAGLNVLTGETGAGKSIIVEALQVALGGRAWTEFIRTGKEKARITAVFEIQPLAALKEKLGAWGISLEEDGMLVMTRELSRNGRHTCRLNGQLVPLSIFREAGQYLVDIHGQHESQSLFNPDRHRDLLDRFAGLWPLRQEVAEIYHRWRELSSRLEELRNNTRDRLHRQDLLAYQVQEIDNAHLSAGEEEALLQERTRLANAEKMTVLAGRCYQALHGGEEGLPAAMDLLGHACRDLEELSRFDPGLTSLSSVLRNVLYQVEDVVRELARYREELEFNPGRLQEVEGRLSRIGELKRKYGNSVEEILRYREQAAAELETLTLAGENMAALEEEVERWAERWQSKAQELSLARREQARLLEEAVMRELADLEMNKVAFQVQFEELKEASAAGRERVEFLISPNPGEPLRPLARIASGGELSRVMLALRAILAGVDELPTLVFDEVDAGIGGRTLVSVAEKLSGLAGHRQVICVTHAPQIASFALTHFSIFKEVLAGKTTTRVKKLDGEERLGELARMLGGHEADTLARDHARHLLEQARLKSARKKIC</sequence>
<dbReference type="InterPro" id="IPR004604">
    <property type="entry name" value="DNA_recomb/repair_RecN"/>
</dbReference>
<evidence type="ECO:0000313" key="13">
    <source>
        <dbReference type="Proteomes" id="UP000184196"/>
    </source>
</evidence>
<evidence type="ECO:0000256" key="1">
    <source>
        <dbReference type="ARBA" id="ARBA00003618"/>
    </source>
</evidence>
<dbReference type="PIRSF" id="PIRSF003128">
    <property type="entry name" value="RecN"/>
    <property type="match status" value="1"/>
</dbReference>
<dbReference type="SUPFAM" id="SSF52540">
    <property type="entry name" value="P-loop containing nucleoside triphosphate hydrolases"/>
    <property type="match status" value="1"/>
</dbReference>